<evidence type="ECO:0000256" key="1">
    <source>
        <dbReference type="SAM" id="MobiDB-lite"/>
    </source>
</evidence>
<dbReference type="AlphaFoldDB" id="A0A1Z4N341"/>
<dbReference type="Proteomes" id="UP000218785">
    <property type="component" value="Chromosome"/>
</dbReference>
<reference evidence="2 3" key="1">
    <citation type="submission" date="2017-06" db="EMBL/GenBank/DDBJ databases">
        <title>Genome sequencing of cyanobaciteial culture collection at National Institute for Environmental Studies (NIES).</title>
        <authorList>
            <person name="Hirose Y."/>
            <person name="Shimura Y."/>
            <person name="Fujisawa T."/>
            <person name="Nakamura Y."/>
            <person name="Kawachi M."/>
        </authorList>
    </citation>
    <scope>NUCLEOTIDE SEQUENCE [LARGE SCALE GENOMIC DNA]</scope>
    <source>
        <strain evidence="2 3">NIES-37</strain>
    </source>
</reference>
<name>A0A1Z4N341_9CYAN</name>
<dbReference type="NCBIfam" id="NF038191">
    <property type="entry name" value="V_Cas12k"/>
    <property type="match status" value="1"/>
</dbReference>
<keyword evidence="3" id="KW-1185">Reference proteome</keyword>
<feature type="compositionally biased region" description="Low complexity" evidence="1">
    <location>
        <begin position="164"/>
        <end position="174"/>
    </location>
</feature>
<evidence type="ECO:0000313" key="2">
    <source>
        <dbReference type="EMBL" id="BAZ00144.1"/>
    </source>
</evidence>
<feature type="region of interest" description="Disordered" evidence="1">
    <location>
        <begin position="148"/>
        <end position="174"/>
    </location>
</feature>
<dbReference type="EMBL" id="AP018248">
    <property type="protein sequence ID" value="BAZ00144.1"/>
    <property type="molecule type" value="Genomic_DNA"/>
</dbReference>
<sequence>MSQITIQCRLIASESTRQQLWKLMAESNTPLINQLLQQLSKHPDFEKWRKNGKLPSTVVYQLCQPLKTHPSFTGQPSRFYLSAIHVVDYIYKSWLAIQKRLQQQLDGKLRWIEMLNSDAELVEISGCSLEAIRTKAAEILAMTTPESGSNISVTKTRKTKKSKNSNSSASNSDRSLSHKLFDAYQETDDILSRSAISYLLKNACKLNNKEEDPEKFSQRRRKVEIQIQRLTDKLISRIPKGRDLTNSKWLETLFTATTTVPEDNTEAKRWQDVLLTRSSSVPFPVIFETNEDLVWSKNEKGRLCVHFNGLSDLTFEVYCDSRQLHWFKRFLEDQQTKRKSKNQHSSGLFTLRNGRLAWQEGKGKEEPWNIHHLTLYCCVDNRLWTEDGTEQVRQEKAEEITKFITKMNEKSDLSDTQLAFIKRKESTLTRINNSFDRPSKPLYQGQSHILVGVSLGLEKPATIAVVDAMPDGKADANAGKVLTYRSIRQLLGDNYELLNRQRRQQRSLSHERHKAQKSFSSNQFGTSELGQHIDRLLAKEIVAIAQTYKAGSIVLPKLGDMREIVQSEIQAIAEAKCPGYVEIQQKYAKQYRVNVHQWSYGRLIQSIQSKAAQVGIMVEEGKQPIRGSPQDKAKELALSTYHSRLAR</sequence>
<organism evidence="2 3">
    <name type="scientific">Tolypothrix tenuis PCC 7101</name>
    <dbReference type="NCBI Taxonomy" id="231146"/>
    <lineage>
        <taxon>Bacteria</taxon>
        <taxon>Bacillati</taxon>
        <taxon>Cyanobacteriota</taxon>
        <taxon>Cyanophyceae</taxon>
        <taxon>Nostocales</taxon>
        <taxon>Tolypothrichaceae</taxon>
        <taxon>Tolypothrix</taxon>
    </lineage>
</organism>
<dbReference type="RefSeq" id="WP_096578814.1">
    <property type="nucleotide sequence ID" value="NZ_CAWNJS010000001.1"/>
</dbReference>
<evidence type="ECO:0000313" key="3">
    <source>
        <dbReference type="Proteomes" id="UP000218785"/>
    </source>
</evidence>
<gene>
    <name evidence="2" type="ORF">NIES37_41280</name>
</gene>
<proteinExistence type="predicted"/>
<dbReference type="KEGG" id="ttq:NIES37_41280"/>
<dbReference type="InterPro" id="IPR049868">
    <property type="entry name" value="V_Cas12k"/>
</dbReference>
<accession>A0A1Z4N341</accession>
<protein>
    <submittedName>
        <fullName evidence="2">Uncharacterized protein</fullName>
    </submittedName>
</protein>